<keyword evidence="2" id="KW-1185">Reference proteome</keyword>
<gene>
    <name evidence="1" type="ORF">BV22DRAFT_1132849</name>
</gene>
<reference evidence="1" key="1">
    <citation type="journal article" date="2021" name="New Phytol.">
        <title>Evolutionary innovations through gain and loss of genes in the ectomycorrhizal Boletales.</title>
        <authorList>
            <person name="Wu G."/>
            <person name="Miyauchi S."/>
            <person name="Morin E."/>
            <person name="Kuo A."/>
            <person name="Drula E."/>
            <person name="Varga T."/>
            <person name="Kohler A."/>
            <person name="Feng B."/>
            <person name="Cao Y."/>
            <person name="Lipzen A."/>
            <person name="Daum C."/>
            <person name="Hundley H."/>
            <person name="Pangilinan J."/>
            <person name="Johnson J."/>
            <person name="Barry K."/>
            <person name="LaButti K."/>
            <person name="Ng V."/>
            <person name="Ahrendt S."/>
            <person name="Min B."/>
            <person name="Choi I.G."/>
            <person name="Park H."/>
            <person name="Plett J.M."/>
            <person name="Magnuson J."/>
            <person name="Spatafora J.W."/>
            <person name="Nagy L.G."/>
            <person name="Henrissat B."/>
            <person name="Grigoriev I.V."/>
            <person name="Yang Z.L."/>
            <person name="Xu J."/>
            <person name="Martin F.M."/>
        </authorList>
    </citation>
    <scope>NUCLEOTIDE SEQUENCE</scope>
    <source>
        <strain evidence="1">KUC20120723A-06</strain>
    </source>
</reference>
<name>A0ACB8B4Y7_9AGAM</name>
<dbReference type="Proteomes" id="UP000790709">
    <property type="component" value="Unassembled WGS sequence"/>
</dbReference>
<organism evidence="1 2">
    <name type="scientific">Leucogyrophana mollusca</name>
    <dbReference type="NCBI Taxonomy" id="85980"/>
    <lineage>
        <taxon>Eukaryota</taxon>
        <taxon>Fungi</taxon>
        <taxon>Dikarya</taxon>
        <taxon>Basidiomycota</taxon>
        <taxon>Agaricomycotina</taxon>
        <taxon>Agaricomycetes</taxon>
        <taxon>Agaricomycetidae</taxon>
        <taxon>Boletales</taxon>
        <taxon>Boletales incertae sedis</taxon>
        <taxon>Leucogyrophana</taxon>
    </lineage>
</organism>
<sequence length="241" mass="27717">MPTTLDTVAGTVEDLNIIRQTRISQPSLYPMTDSFAERRMVNPNYFVPHSTLRRRWSRDPYHHSIFERTISTVVSDSYILQQPMPSRTTDACPNARLRPHFSCDGFMFLAPWSESVLIWIMQTILQMRIYALYKRSRRVLVFMIATFVMEIIAMSTIMIVVDTGVEIVNNLPPDAKICVAEDVPGFFFAWWLPVIVFEGLLCMFALSAGVRQLVSRTKMEGFRGGRAVDALVKGNVFYFLW</sequence>
<comment type="caution">
    <text evidence="1">The sequence shown here is derived from an EMBL/GenBank/DDBJ whole genome shotgun (WGS) entry which is preliminary data.</text>
</comment>
<accession>A0ACB8B4Y7</accession>
<protein>
    <submittedName>
        <fullName evidence="1">Uncharacterized protein</fullName>
    </submittedName>
</protein>
<proteinExistence type="predicted"/>
<evidence type="ECO:0000313" key="2">
    <source>
        <dbReference type="Proteomes" id="UP000790709"/>
    </source>
</evidence>
<dbReference type="EMBL" id="MU266562">
    <property type="protein sequence ID" value="KAH7920725.1"/>
    <property type="molecule type" value="Genomic_DNA"/>
</dbReference>
<evidence type="ECO:0000313" key="1">
    <source>
        <dbReference type="EMBL" id="KAH7920725.1"/>
    </source>
</evidence>